<keyword evidence="1" id="KW-0812">Transmembrane</keyword>
<keyword evidence="1" id="KW-0472">Membrane</keyword>
<organism evidence="2">
    <name type="scientific">Octopus bimaculoides</name>
    <name type="common">California two-spotted octopus</name>
    <dbReference type="NCBI Taxonomy" id="37653"/>
    <lineage>
        <taxon>Eukaryota</taxon>
        <taxon>Metazoa</taxon>
        <taxon>Spiralia</taxon>
        <taxon>Lophotrochozoa</taxon>
        <taxon>Mollusca</taxon>
        <taxon>Cephalopoda</taxon>
        <taxon>Coleoidea</taxon>
        <taxon>Octopodiformes</taxon>
        <taxon>Octopoda</taxon>
        <taxon>Incirrata</taxon>
        <taxon>Octopodidae</taxon>
        <taxon>Octopus</taxon>
    </lineage>
</organism>
<dbReference type="KEGG" id="obi:106873718"/>
<evidence type="ECO:0000256" key="1">
    <source>
        <dbReference type="SAM" id="Phobius"/>
    </source>
</evidence>
<feature type="transmembrane region" description="Helical" evidence="1">
    <location>
        <begin position="96"/>
        <end position="119"/>
    </location>
</feature>
<proteinExistence type="predicted"/>
<feature type="transmembrane region" description="Helical" evidence="1">
    <location>
        <begin position="69"/>
        <end position="89"/>
    </location>
</feature>
<name>A0A0L8GZG5_OCTBM</name>
<feature type="transmembrane region" description="Helical" evidence="1">
    <location>
        <begin position="209"/>
        <end position="227"/>
    </location>
</feature>
<sequence length="236" mass="26752">MTSFILHLTKIEEKDPENDDVTHPQSFQEELARCYSVSEDFQSFRRSFVSFLGKRYCQNCVIDPMSFVFGIWCVGVFMVSIGVVFLITCSGSRMATYYLISDGILSIFFYPLLFAYWPLWMGLSSPDSYEDDPDDSNAFRWWLAVLVIRLLTLIASSALLPMYHQHQHCCHENLSSDTVDSLFPNFCSATYAVALSALIFGWVSLLSTAIPILLCLLLFQLAPFIAGPTKPQVLNM</sequence>
<gene>
    <name evidence="2" type="ORF">OCBIM_22025280mg</name>
</gene>
<keyword evidence="1" id="KW-1133">Transmembrane helix</keyword>
<dbReference type="AlphaFoldDB" id="A0A0L8GZG5"/>
<accession>A0A0L8GZG5</accession>
<feature type="transmembrane region" description="Helical" evidence="1">
    <location>
        <begin position="139"/>
        <end position="161"/>
    </location>
</feature>
<protein>
    <submittedName>
        <fullName evidence="2">Uncharacterized protein</fullName>
    </submittedName>
</protein>
<evidence type="ECO:0000313" key="2">
    <source>
        <dbReference type="EMBL" id="KOF82456.1"/>
    </source>
</evidence>
<dbReference type="OrthoDB" id="6154148at2759"/>
<reference evidence="2" key="1">
    <citation type="submission" date="2015-07" db="EMBL/GenBank/DDBJ databases">
        <title>MeaNS - Measles Nucleotide Surveillance Program.</title>
        <authorList>
            <person name="Tran T."/>
            <person name="Druce J."/>
        </authorList>
    </citation>
    <scope>NUCLEOTIDE SEQUENCE</scope>
    <source>
        <strain evidence="2">UCB-OBI-ISO-001</strain>
        <tissue evidence="2">Gonad</tissue>
    </source>
</reference>
<dbReference type="EMBL" id="KQ419758">
    <property type="protein sequence ID" value="KOF82456.1"/>
    <property type="molecule type" value="Genomic_DNA"/>
</dbReference>
<feature type="transmembrane region" description="Helical" evidence="1">
    <location>
        <begin position="182"/>
        <end position="203"/>
    </location>
</feature>